<dbReference type="RefSeq" id="WP_067910446.1">
    <property type="nucleotide sequence ID" value="NZ_KQ954245.1"/>
</dbReference>
<keyword evidence="2" id="KW-1185">Reference proteome</keyword>
<sequence>MTDTTEAGAIVRDSIAAASDHLRGLIVTIKDPRDGTEAPALLGDKVEIISPSQLDPYRDIPLRRTGTATHTRLDSFIDHVNRFKGGNSAVFAVDNMEAPKLTAIFDYHFAGYESDPCNLKHKAVYSFPLSDEWKAWSKADGKPMSMADFAAFLEDHIVDVTSDKPQSDAAKDFLSKSGGNLASPSKLIEIARGLQVNEASTLREARNLSSGEAEVVFQSEHLDASGNKLVLPNAFMICIPIFARARVLDQILARFRYRRQGGGIVFWFDLWRPDMVFEHAFTEACEQVKADTGLPLFVGSAEA</sequence>
<proteinExistence type="predicted"/>
<gene>
    <name evidence="1" type="ORF">AQZ52_11025</name>
</gene>
<accession>A0A124JUF9</accession>
<organism evidence="1 2">
    <name type="scientific">Novosphingobium fuchskuhlense</name>
    <dbReference type="NCBI Taxonomy" id="1117702"/>
    <lineage>
        <taxon>Bacteria</taxon>
        <taxon>Pseudomonadati</taxon>
        <taxon>Pseudomonadota</taxon>
        <taxon>Alphaproteobacteria</taxon>
        <taxon>Sphingomonadales</taxon>
        <taxon>Sphingomonadaceae</taxon>
        <taxon>Novosphingobium</taxon>
    </lineage>
</organism>
<dbReference type="Proteomes" id="UP000058012">
    <property type="component" value="Unassembled WGS sequence"/>
</dbReference>
<evidence type="ECO:0000313" key="2">
    <source>
        <dbReference type="Proteomes" id="UP000058012"/>
    </source>
</evidence>
<evidence type="ECO:0000313" key="1">
    <source>
        <dbReference type="EMBL" id="KUR71195.1"/>
    </source>
</evidence>
<dbReference type="Pfam" id="PF10065">
    <property type="entry name" value="DUF2303"/>
    <property type="match status" value="1"/>
</dbReference>
<name>A0A124JUF9_9SPHN</name>
<protein>
    <recommendedName>
        <fullName evidence="3">DUF2303 domain-containing protein</fullName>
    </recommendedName>
</protein>
<dbReference type="OrthoDB" id="7346200at2"/>
<dbReference type="AlphaFoldDB" id="A0A124JUF9"/>
<dbReference type="EMBL" id="LLZS01000007">
    <property type="protein sequence ID" value="KUR71195.1"/>
    <property type="molecule type" value="Genomic_DNA"/>
</dbReference>
<comment type="caution">
    <text evidence="1">The sequence shown here is derived from an EMBL/GenBank/DDBJ whole genome shotgun (WGS) entry which is preliminary data.</text>
</comment>
<evidence type="ECO:0008006" key="3">
    <source>
        <dbReference type="Google" id="ProtNLM"/>
    </source>
</evidence>
<dbReference type="STRING" id="1117702.AQZ52_11025"/>
<reference evidence="1 2" key="1">
    <citation type="submission" date="2015-10" db="EMBL/GenBank/DDBJ databases">
        <title>Draft genome sequence of Novosphingobium fuchskuhlense DSM 25065 isolated from a surface water sample of the southwest basin of Lake Grosse Fuchskuhle.</title>
        <authorList>
            <person name="Ruckert C."/>
            <person name="Winkler A."/>
            <person name="Glaeser J."/>
            <person name="Grossart H.-P."/>
            <person name="Kalinowski J."/>
            <person name="Glaeser S."/>
        </authorList>
    </citation>
    <scope>NUCLEOTIDE SEQUENCE [LARGE SCALE GENOMIC DNA]</scope>
    <source>
        <strain evidence="1 2">FNE08-7</strain>
    </source>
</reference>
<dbReference type="InterPro" id="IPR019276">
    <property type="entry name" value="DUF2303"/>
</dbReference>